<feature type="region of interest" description="Disordered" evidence="1">
    <location>
        <begin position="181"/>
        <end position="204"/>
    </location>
</feature>
<evidence type="ECO:0000313" key="2">
    <source>
        <dbReference type="EMBL" id="RUS80486.1"/>
    </source>
</evidence>
<dbReference type="AlphaFoldDB" id="A0A3S1HJ61"/>
<evidence type="ECO:0000256" key="1">
    <source>
        <dbReference type="SAM" id="MobiDB-lite"/>
    </source>
</evidence>
<name>A0A3S1HJ61_ELYCH</name>
<proteinExistence type="predicted"/>
<feature type="compositionally biased region" description="Polar residues" evidence="1">
    <location>
        <begin position="184"/>
        <end position="198"/>
    </location>
</feature>
<comment type="caution">
    <text evidence="2">The sequence shown here is derived from an EMBL/GenBank/DDBJ whole genome shotgun (WGS) entry which is preliminary data.</text>
</comment>
<sequence length="204" mass="22480">MHCRFADLSPGTSPVFTRVGRSFVRKKSAQCKHLLGDIVDRPQGCRLTVTMLPTATDFLDTDTTTSSQRSLCDSLQEWEAFCGGTPDCGRREAGRSRRDTLRVPSTKPSNKNVDFDKTPHSIPVVANHGCHQLFLSSGGFMRRAHWAVHRYVGHGTPRVFQSKPSLAARWGLPVISLEAGTSAPAGTNSLRSMRTTRSPNERES</sequence>
<evidence type="ECO:0000313" key="3">
    <source>
        <dbReference type="Proteomes" id="UP000271974"/>
    </source>
</evidence>
<keyword evidence="3" id="KW-1185">Reference proteome</keyword>
<gene>
    <name evidence="2" type="ORF">EGW08_011764</name>
</gene>
<reference evidence="2 3" key="1">
    <citation type="submission" date="2019-01" db="EMBL/GenBank/DDBJ databases">
        <title>A draft genome assembly of the solar-powered sea slug Elysia chlorotica.</title>
        <authorList>
            <person name="Cai H."/>
            <person name="Li Q."/>
            <person name="Fang X."/>
            <person name="Li J."/>
            <person name="Curtis N.E."/>
            <person name="Altenburger A."/>
            <person name="Shibata T."/>
            <person name="Feng M."/>
            <person name="Maeda T."/>
            <person name="Schwartz J.A."/>
            <person name="Shigenobu S."/>
            <person name="Lundholm N."/>
            <person name="Nishiyama T."/>
            <person name="Yang H."/>
            <person name="Hasebe M."/>
            <person name="Li S."/>
            <person name="Pierce S.K."/>
            <person name="Wang J."/>
        </authorList>
    </citation>
    <scope>NUCLEOTIDE SEQUENCE [LARGE SCALE GENOMIC DNA]</scope>
    <source>
        <strain evidence="2">EC2010</strain>
        <tissue evidence="2">Whole organism of an adult</tissue>
    </source>
</reference>
<dbReference type="EMBL" id="RQTK01000389">
    <property type="protein sequence ID" value="RUS80486.1"/>
    <property type="molecule type" value="Genomic_DNA"/>
</dbReference>
<feature type="region of interest" description="Disordered" evidence="1">
    <location>
        <begin position="91"/>
        <end position="117"/>
    </location>
</feature>
<dbReference type="Proteomes" id="UP000271974">
    <property type="component" value="Unassembled WGS sequence"/>
</dbReference>
<protein>
    <submittedName>
        <fullName evidence="2">Uncharacterized protein</fullName>
    </submittedName>
</protein>
<feature type="compositionally biased region" description="Basic and acidic residues" evidence="1">
    <location>
        <begin position="91"/>
        <end position="101"/>
    </location>
</feature>
<organism evidence="2 3">
    <name type="scientific">Elysia chlorotica</name>
    <name type="common">Eastern emerald elysia</name>
    <name type="synonym">Sea slug</name>
    <dbReference type="NCBI Taxonomy" id="188477"/>
    <lineage>
        <taxon>Eukaryota</taxon>
        <taxon>Metazoa</taxon>
        <taxon>Spiralia</taxon>
        <taxon>Lophotrochozoa</taxon>
        <taxon>Mollusca</taxon>
        <taxon>Gastropoda</taxon>
        <taxon>Heterobranchia</taxon>
        <taxon>Euthyneura</taxon>
        <taxon>Panpulmonata</taxon>
        <taxon>Sacoglossa</taxon>
        <taxon>Placobranchoidea</taxon>
        <taxon>Plakobranchidae</taxon>
        <taxon>Elysia</taxon>
    </lineage>
</organism>
<accession>A0A3S1HJ61</accession>